<feature type="transmembrane region" description="Helical" evidence="9">
    <location>
        <begin position="31"/>
        <end position="50"/>
    </location>
</feature>
<evidence type="ECO:0000256" key="5">
    <source>
        <dbReference type="ARBA" id="ARBA00022989"/>
    </source>
</evidence>
<evidence type="ECO:0000256" key="2">
    <source>
        <dbReference type="ARBA" id="ARBA00022692"/>
    </source>
</evidence>
<evidence type="ECO:0000256" key="1">
    <source>
        <dbReference type="ARBA" id="ARBA00004141"/>
    </source>
</evidence>
<dbReference type="Pfam" id="PF00005">
    <property type="entry name" value="ABC_tran"/>
    <property type="match status" value="2"/>
</dbReference>
<feature type="region of interest" description="Disordered" evidence="8">
    <location>
        <begin position="2330"/>
        <end position="2349"/>
    </location>
</feature>
<dbReference type="SUPFAM" id="SSF52540">
    <property type="entry name" value="P-loop containing nucleoside triphosphate hydrolases"/>
    <property type="match status" value="2"/>
</dbReference>
<feature type="transmembrane region" description="Helical" evidence="9">
    <location>
        <begin position="792"/>
        <end position="810"/>
    </location>
</feature>
<dbReference type="PROSITE" id="PS50893">
    <property type="entry name" value="ABC_TRANSPORTER_2"/>
    <property type="match status" value="2"/>
</dbReference>
<name>A0ABM1T568_LIMPO</name>
<keyword evidence="5 9" id="KW-1133">Transmembrane helix</keyword>
<dbReference type="Proteomes" id="UP000694941">
    <property type="component" value="Unplaced"/>
</dbReference>
<dbReference type="InterPro" id="IPR013525">
    <property type="entry name" value="ABC2_TM"/>
</dbReference>
<dbReference type="PROSITE" id="PS00211">
    <property type="entry name" value="ABC_TRANSPORTER_1"/>
    <property type="match status" value="1"/>
</dbReference>
<dbReference type="CDD" id="cd03263">
    <property type="entry name" value="ABC_subfamily_A"/>
    <property type="match status" value="2"/>
</dbReference>
<feature type="transmembrane region" description="Helical" evidence="9">
    <location>
        <begin position="1942"/>
        <end position="1961"/>
    </location>
</feature>
<gene>
    <name evidence="12" type="primary">LOC106467191</name>
</gene>
<dbReference type="InterPro" id="IPR026082">
    <property type="entry name" value="ABCA"/>
</dbReference>
<feature type="transmembrane region" description="Helical" evidence="9">
    <location>
        <begin position="1855"/>
        <end position="1877"/>
    </location>
</feature>
<feature type="transmembrane region" description="Helical" evidence="9">
    <location>
        <begin position="1459"/>
        <end position="1480"/>
    </location>
</feature>
<dbReference type="Pfam" id="PF23321">
    <property type="entry name" value="R1_ABCA1"/>
    <property type="match status" value="1"/>
</dbReference>
<accession>A0ABM1T568</accession>
<evidence type="ECO:0000256" key="9">
    <source>
        <dbReference type="SAM" id="Phobius"/>
    </source>
</evidence>
<evidence type="ECO:0000259" key="10">
    <source>
        <dbReference type="PROSITE" id="PS50893"/>
    </source>
</evidence>
<keyword evidence="7" id="KW-0175">Coiled coil</keyword>
<dbReference type="InterPro" id="IPR056264">
    <property type="entry name" value="R2_ABCA1-4-like"/>
</dbReference>
<keyword evidence="2 9" id="KW-0812">Transmembrane</keyword>
<sequence>MLKCFVRSMGLRNQIYLLLWKNFTLHKRQKVRVVVELVWPLFLFLILTWVRTRGLKIYIHECHFDEKALPSAGVLPFLKSTICTFNNTCYSQVVNGQSPSEVPTFNTSIVMRAVSDVGNIFKKQIESKNWEMFDKLSTNLKSLTLFVKRLTDPDSSLKGEINMSNILRDVSEVSESVLNQSYGLTKDTVDTLLKSRIRIGGIPQLFARGRLSVPAFVCKGDRLRKLLLPPEEGDFKLLINDLCKLTSDEWKNIILELGKNLDILELLHQISGILEQNMGNAMNLEQWETVAYTVKDVVTEAANLESLWELQNNIQISLEHVQDFLSFESYNTTARLVQVLICGRNTTEFFDPNNQGPARRFEEFKDQLEREREKQENKNDTQEYKYDNATTPKCNSLFKTLEENEITRFIWNQMKPFIRGKILFTPNNPATRRIISRVNSTFAPLVTLQSWSSHWLDVLSGQVELLMQNSTETIKTLKKVTSPGVFSLSKLIQVILKNSSISGLLNNLGDQTITGRFAKQFHDNLVLVSENWDSWLNQINFIMQEIKDYSQCIELNRFEGYDSEDEVIFKGLDLLADNKLWASLVFTNMYDLKDDNLPPYIKYKIRMDSKKVDSTKKIEDMIARPGPRRRPAIDLKYFTYGFAFLQDMVEHAIIHEHTGRLEDTGIYMQQFPYPCYIFDQFIMAISRSFPMFMVLSWVYTSAMIIKSIVHEKEQRLKEVMKVMGLSNGVLWLAWFINSFCFMTLSCALLTLILVFGKVLLHSDAIIIFLFLMCYAVATIMQSFLLSTFFSKANIAAAAGGIVFFILYLPYNFVVLWEEELTVHVKTAVSLLSNVAFGLGCNYFAHFEEEGVGVQWWNFSTSTLPIDSYSLAHCMGMLLLDGVIYGILTWYIEAVFPGKYGVPKPWYFFMTSSYWCGTVKVKPVTSEDSESGSHHSQVSSDFEEEPKDLLLGVSILHLSKVYKNGLKPAVDNLSLNFYEGQITSFLGHNGAGKTTTISILTGMFPPTLGTAKIYGCDIRTNMDIIRKNLGTCPQYNVLFDQLSVLEHLWFYARLKGASEKDAQLESQSMVEDLGLGQKMDESSKNLSGGMQRKLSIAVAFVGGSRTVILDEPTAGVDPYARRSIWEMLLKYKTGRTIILTTHHMDEADLLGDRIAVISQGKLRCSGSSLFLKTRFGSGYYLTLVKALSYRTNGAEERKKRQSLQRSRETDGANGQHEVDDEGVADMSATDSKSDHSENSSAVESPSQVIVFPWERPCSVSKVTAFIHAYVAEARLIEDVGSELSYLLPPGAQNTSTLGHLFEALDVNLDALCISSYGISDTSLEEVFLKVTRVEGEQLNEDALTNAVESLTEGGKYATRVRTESLHGSSLWNAVKALRFKHVQGLIKPQHSDPNMLVNGSDESAASQRLTEGGNGENGPELPSPPIDDRKRLTGMALMFHQIKAIHKRRFHHTRRNRKGIFCEIILPSVFVCLALLLTLMIPPFMEEPPLELTPWLYGPPNYVFYSNEDPDNPLTQAYIEQLLGNPGLGTRCVAGDPLKDLPCKPTFMNSSLLLPQYNLSQANRIVPCNCNFGTQHCPASVGGPEPPSVVASTTDIIYNMTGRNISDWLVKTTKKYYKKRYGGFTFGEKNLLGNFNFTYIKEAAHQLVEASGFSKKWKEVETMIDKVEKQFHNVQVFDNIKVWFNNKGWASSVAYTNALNNLILRTHLPPHLDPRQYGISVVNQPMNFTQDQLQEELLKKGGLSLLHAVCVIFAMSFVPASFVMFLIEDRVCGSKHLQFVNGVKPLVYWIATYIWDLANYIIPATLCIFIFLAFREDAYVSENNFGGLVLLLLLYGWASVPLMYPASYIFTVPSSAFVALACLNLFIGIVTTVATFVLELFDDEELRAIAAILKKVFLIFPHYCLGRGLMDMSTNHLAAETFARFGINTFRDPMEWDFLGRNLLSMSVQAVGFFFVTILIQYRFFISKREPSIDEEIEDVDDDVAAERKKVLNGSTKDAVLKIENLTKVYRTGQHPAVNRLCVIVKPGDCFGLLGVNGAGKTTTFKMLTGRTSVTAGNAFINGYSIKTEVDQARENIGYCPQFDALDSLLTGTEHLEFYARLRGIPEKYVRKIACWGTRKLGLTDYADRCAGTYSGGNKRKLSTAIALLGNPSLVFLDEPTTGMDPKARRFLWNCIIDMVKEGRSVVLTSHSMEECEALCTRLAIMVNGQFRCLGSIQHLKNKYGEGYMLSLRVGGGLNGIHQVACFMEKTFGNQAVLGEQHLNQMEYLLASSLPLATVFHQLEKAKELCNIEDYSLAQTTLDQVFIRFAKLQTDVSEEELPKPVIPAVAHTEPTSEDKDKKCETTTPPGGSGVGDIELCILNNSLPHSESNLEAQVNV</sequence>
<evidence type="ECO:0000256" key="8">
    <source>
        <dbReference type="SAM" id="MobiDB-lite"/>
    </source>
</evidence>
<keyword evidence="4" id="KW-0067">ATP-binding</keyword>
<protein>
    <submittedName>
        <fullName evidence="12">LOW QUALITY PROTEIN: ATP-binding cassette sub-family A member 1-like</fullName>
    </submittedName>
</protein>
<organism evidence="11 12">
    <name type="scientific">Limulus polyphemus</name>
    <name type="common">Atlantic horseshoe crab</name>
    <dbReference type="NCBI Taxonomy" id="6850"/>
    <lineage>
        <taxon>Eukaryota</taxon>
        <taxon>Metazoa</taxon>
        <taxon>Ecdysozoa</taxon>
        <taxon>Arthropoda</taxon>
        <taxon>Chelicerata</taxon>
        <taxon>Merostomata</taxon>
        <taxon>Xiphosura</taxon>
        <taxon>Limulidae</taxon>
        <taxon>Limulus</taxon>
    </lineage>
</organism>
<dbReference type="InterPro" id="IPR027417">
    <property type="entry name" value="P-loop_NTPase"/>
</dbReference>
<dbReference type="InterPro" id="IPR003439">
    <property type="entry name" value="ABC_transporter-like_ATP-bd"/>
</dbReference>
<keyword evidence="6 9" id="KW-0472">Membrane</keyword>
<dbReference type="Gene3D" id="3.40.50.300">
    <property type="entry name" value="P-loop containing nucleotide triphosphate hydrolases"/>
    <property type="match status" value="2"/>
</dbReference>
<evidence type="ECO:0000313" key="12">
    <source>
        <dbReference type="RefSeq" id="XP_022251024.1"/>
    </source>
</evidence>
<feature type="domain" description="ABC transporter" evidence="10">
    <location>
        <begin position="952"/>
        <end position="1183"/>
    </location>
</feature>
<feature type="region of interest" description="Disordered" evidence="8">
    <location>
        <begin position="1389"/>
        <end position="1426"/>
    </location>
</feature>
<evidence type="ECO:0000256" key="6">
    <source>
        <dbReference type="ARBA" id="ARBA00023136"/>
    </source>
</evidence>
<feature type="transmembrane region" description="Helical" evidence="9">
    <location>
        <begin position="1786"/>
        <end position="1812"/>
    </location>
</feature>
<dbReference type="Pfam" id="PF12698">
    <property type="entry name" value="ABC2_membrane_3"/>
    <property type="match status" value="2"/>
</dbReference>
<evidence type="ECO:0000256" key="4">
    <source>
        <dbReference type="ARBA" id="ARBA00022840"/>
    </source>
</evidence>
<dbReference type="RefSeq" id="XP_022251024.1">
    <property type="nucleotide sequence ID" value="XM_022395316.1"/>
</dbReference>
<keyword evidence="3" id="KW-0547">Nucleotide-binding</keyword>
<keyword evidence="11" id="KW-1185">Reference proteome</keyword>
<feature type="transmembrane region" description="Helical" evidence="9">
    <location>
        <begin position="689"/>
        <end position="709"/>
    </location>
</feature>
<reference evidence="12" key="1">
    <citation type="submission" date="2025-08" db="UniProtKB">
        <authorList>
            <consortium name="RefSeq"/>
        </authorList>
    </citation>
    <scope>IDENTIFICATION</scope>
    <source>
        <tissue evidence="12">Muscle</tissue>
    </source>
</reference>
<feature type="transmembrane region" description="Helical" evidence="9">
    <location>
        <begin position="729"/>
        <end position="753"/>
    </location>
</feature>
<feature type="compositionally biased region" description="Polar residues" evidence="8">
    <location>
        <begin position="1399"/>
        <end position="1408"/>
    </location>
</feature>
<dbReference type="PANTHER" id="PTHR19229">
    <property type="entry name" value="ATP-BINDING CASSETTE TRANSPORTER SUBFAMILY A ABCA"/>
    <property type="match status" value="1"/>
</dbReference>
<feature type="coiled-coil region" evidence="7">
    <location>
        <begin position="358"/>
        <end position="385"/>
    </location>
</feature>
<dbReference type="GeneID" id="106467191"/>
<evidence type="ECO:0000256" key="3">
    <source>
        <dbReference type="ARBA" id="ARBA00022741"/>
    </source>
</evidence>
<evidence type="ECO:0000256" key="7">
    <source>
        <dbReference type="SAM" id="Coils"/>
    </source>
</evidence>
<dbReference type="SMART" id="SM00382">
    <property type="entry name" value="AAA"/>
    <property type="match status" value="2"/>
</dbReference>
<dbReference type="PANTHER" id="PTHR19229:SF185">
    <property type="entry name" value="ABC TRANSPORTER DOMAIN-CONTAINING PROTEIN"/>
    <property type="match status" value="1"/>
</dbReference>
<proteinExistence type="predicted"/>
<evidence type="ECO:0000313" key="11">
    <source>
        <dbReference type="Proteomes" id="UP000694941"/>
    </source>
</evidence>
<dbReference type="InterPro" id="IPR017871">
    <property type="entry name" value="ABC_transporter-like_CS"/>
</dbReference>
<comment type="subcellular location">
    <subcellularLocation>
        <location evidence="1">Membrane</location>
        <topology evidence="1">Multi-pass membrane protein</topology>
    </subcellularLocation>
</comment>
<dbReference type="InterPro" id="IPR003593">
    <property type="entry name" value="AAA+_ATPase"/>
</dbReference>
<feature type="transmembrane region" description="Helical" evidence="9">
    <location>
        <begin position="765"/>
        <end position="785"/>
    </location>
</feature>
<feature type="transmembrane region" description="Helical" evidence="9">
    <location>
        <begin position="1744"/>
        <end position="1766"/>
    </location>
</feature>
<feature type="domain" description="ABC transporter" evidence="10">
    <location>
        <begin position="2000"/>
        <end position="2232"/>
    </location>
</feature>
<feature type="region of interest" description="Disordered" evidence="8">
    <location>
        <begin position="1194"/>
        <end position="1242"/>
    </location>
</feature>
<feature type="transmembrane region" description="Helical" evidence="9">
    <location>
        <begin position="1824"/>
        <end position="1843"/>
    </location>
</feature>
<feature type="compositionally biased region" description="Basic and acidic residues" evidence="8">
    <location>
        <begin position="2333"/>
        <end position="2343"/>
    </location>
</feature>
<feature type="transmembrane region" description="Helical" evidence="9">
    <location>
        <begin position="869"/>
        <end position="891"/>
    </location>
</feature>